<gene>
    <name evidence="1" type="ORF">F2P45_32225</name>
</gene>
<sequence>MKVVYFPDENSSRAQTAVGAMFASPQNKWVNLLDLIATIESGETVEIRPASEAEIKRADAYVALHQIGVMLGEKLDAILEGEPLEDVVRKTTTVRDAIESIDVELPGIVDFTKG</sequence>
<proteinExistence type="predicted"/>
<dbReference type="RefSeq" id="WP_223164879.1">
    <property type="nucleotide sequence ID" value="NZ_WHJH01000082.1"/>
</dbReference>
<keyword evidence="2" id="KW-1185">Reference proteome</keyword>
<dbReference type="Proteomes" id="UP000609726">
    <property type="component" value="Unassembled WGS sequence"/>
</dbReference>
<reference evidence="1 2" key="1">
    <citation type="submission" date="2019-10" db="EMBL/GenBank/DDBJ databases">
        <title>Taxonomy of Antarctic Massilia spp.: description of Massilia rubra sp. nov., Massilia aquatica sp. nov., Massilia mucilaginosa sp. nov., Massilia frigida sp. nov. isolated from streams, lakes and regoliths.</title>
        <authorList>
            <person name="Holochova P."/>
            <person name="Sedlacek I."/>
            <person name="Kralova S."/>
            <person name="Maslanova I."/>
            <person name="Busse H.-J."/>
            <person name="Stankova E."/>
            <person name="Vrbovska V."/>
            <person name="Kovarovic V."/>
            <person name="Bartak M."/>
            <person name="Svec P."/>
            <person name="Pantucek R."/>
        </authorList>
    </citation>
    <scope>NUCLEOTIDE SEQUENCE [LARGE SCALE GENOMIC DNA]</scope>
    <source>
        <strain evidence="1 2">CCM 8733</strain>
    </source>
</reference>
<protein>
    <submittedName>
        <fullName evidence="1">Uncharacterized protein</fullName>
    </submittedName>
</protein>
<comment type="caution">
    <text evidence="1">The sequence shown here is derived from an EMBL/GenBank/DDBJ whole genome shotgun (WGS) entry which is preliminary data.</text>
</comment>
<name>A0ABX0P433_9BURK</name>
<organism evidence="1 2">
    <name type="scientific">Massilia mucilaginosa</name>
    <dbReference type="NCBI Taxonomy" id="2609282"/>
    <lineage>
        <taxon>Bacteria</taxon>
        <taxon>Pseudomonadati</taxon>
        <taxon>Pseudomonadota</taxon>
        <taxon>Betaproteobacteria</taxon>
        <taxon>Burkholderiales</taxon>
        <taxon>Oxalobacteraceae</taxon>
        <taxon>Telluria group</taxon>
        <taxon>Massilia</taxon>
    </lineage>
</organism>
<accession>A0ABX0P433</accession>
<evidence type="ECO:0000313" key="2">
    <source>
        <dbReference type="Proteomes" id="UP000609726"/>
    </source>
</evidence>
<evidence type="ECO:0000313" key="1">
    <source>
        <dbReference type="EMBL" id="NHZ93631.1"/>
    </source>
</evidence>
<dbReference type="EMBL" id="WHJH01000082">
    <property type="protein sequence ID" value="NHZ93631.1"/>
    <property type="molecule type" value="Genomic_DNA"/>
</dbReference>